<evidence type="ECO:0000313" key="2">
    <source>
        <dbReference type="Proteomes" id="UP000827724"/>
    </source>
</evidence>
<accession>A0A9P8QMS1</accession>
<reference evidence="1" key="1">
    <citation type="submission" date="2021-08" db="EMBL/GenBank/DDBJ databases">
        <title>Chromosome-Level Trichoderma cornu-damae using Hi-C Data.</title>
        <authorList>
            <person name="Kim C.S."/>
        </authorList>
    </citation>
    <scope>NUCLEOTIDE SEQUENCE</scope>
    <source>
        <strain evidence="1">KA19-0412C</strain>
    </source>
</reference>
<sequence length="113" mass="11810">MVTPLKGRYTVISASHEERRRAGICEDAAGSDEEAGSNGASQGQKLQVTALEATLELLAIVGKGEVGNVIGRAGLDVDRLSNSPKEQIPDAVGAYAWPLGGLVRCGRRKVTGH</sequence>
<dbReference type="EMBL" id="JAIWOZ010000005">
    <property type="protein sequence ID" value="KAH6605217.1"/>
    <property type="molecule type" value="Genomic_DNA"/>
</dbReference>
<keyword evidence="2" id="KW-1185">Reference proteome</keyword>
<dbReference type="AlphaFoldDB" id="A0A9P8QMS1"/>
<name>A0A9P8QMS1_9HYPO</name>
<proteinExistence type="predicted"/>
<gene>
    <name evidence="1" type="ORF">Trco_006924</name>
</gene>
<evidence type="ECO:0000313" key="1">
    <source>
        <dbReference type="EMBL" id="KAH6605217.1"/>
    </source>
</evidence>
<organism evidence="1 2">
    <name type="scientific">Trichoderma cornu-damae</name>
    <dbReference type="NCBI Taxonomy" id="654480"/>
    <lineage>
        <taxon>Eukaryota</taxon>
        <taxon>Fungi</taxon>
        <taxon>Dikarya</taxon>
        <taxon>Ascomycota</taxon>
        <taxon>Pezizomycotina</taxon>
        <taxon>Sordariomycetes</taxon>
        <taxon>Hypocreomycetidae</taxon>
        <taxon>Hypocreales</taxon>
        <taxon>Hypocreaceae</taxon>
        <taxon>Trichoderma</taxon>
    </lineage>
</organism>
<dbReference type="Proteomes" id="UP000827724">
    <property type="component" value="Unassembled WGS sequence"/>
</dbReference>
<protein>
    <submittedName>
        <fullName evidence="1">Uncharacterized protein</fullName>
    </submittedName>
</protein>
<comment type="caution">
    <text evidence="1">The sequence shown here is derived from an EMBL/GenBank/DDBJ whole genome shotgun (WGS) entry which is preliminary data.</text>
</comment>